<evidence type="ECO:0000313" key="5">
    <source>
        <dbReference type="Proteomes" id="UP000228758"/>
    </source>
</evidence>
<dbReference type="AlphaFoldDB" id="A0A2M9CK76"/>
<dbReference type="GO" id="GO:0009073">
    <property type="term" value="P:aromatic amino acid family biosynthetic process"/>
    <property type="evidence" value="ECO:0007669"/>
    <property type="project" value="UniProtKB-KW"/>
</dbReference>
<evidence type="ECO:0000259" key="3">
    <source>
        <dbReference type="Pfam" id="PF08501"/>
    </source>
</evidence>
<dbReference type="InterPro" id="IPR036291">
    <property type="entry name" value="NAD(P)-bd_dom_sf"/>
</dbReference>
<dbReference type="Proteomes" id="UP000228758">
    <property type="component" value="Unassembled WGS sequence"/>
</dbReference>
<dbReference type="GO" id="GO:0050661">
    <property type="term" value="F:NADP binding"/>
    <property type="evidence" value="ECO:0007669"/>
    <property type="project" value="TreeGrafter"/>
</dbReference>
<comment type="caution">
    <text evidence="4">The sequence shown here is derived from an EMBL/GenBank/DDBJ whole genome shotgun (WGS) entry which is preliminary data.</text>
</comment>
<dbReference type="InterPro" id="IPR013708">
    <property type="entry name" value="Shikimate_DH-bd_N"/>
</dbReference>
<dbReference type="InterPro" id="IPR046346">
    <property type="entry name" value="Aminoacid_DH-like_N_sf"/>
</dbReference>
<dbReference type="GO" id="GO:0005829">
    <property type="term" value="C:cytosol"/>
    <property type="evidence" value="ECO:0007669"/>
    <property type="project" value="TreeGrafter"/>
</dbReference>
<reference evidence="4 5" key="1">
    <citation type="submission" date="2017-11" db="EMBL/GenBank/DDBJ databases">
        <title>Genomic Encyclopedia of Archaeal and Bacterial Type Strains, Phase II (KMG-II): From Individual Species to Whole Genera.</title>
        <authorList>
            <person name="Goeker M."/>
        </authorList>
    </citation>
    <scope>NUCLEOTIDE SEQUENCE [LARGE SCALE GENOMIC DNA]</scope>
    <source>
        <strain evidence="4 5">DSM 27393</strain>
    </source>
</reference>
<dbReference type="PANTHER" id="PTHR21089:SF1">
    <property type="entry name" value="BIFUNCTIONAL 3-DEHYDROQUINATE DEHYDRATASE_SHIKIMATE DEHYDROGENASE, CHLOROPLASTIC"/>
    <property type="match status" value="1"/>
</dbReference>
<accession>A0A2M9CK76</accession>
<evidence type="ECO:0000256" key="2">
    <source>
        <dbReference type="ARBA" id="ARBA00023141"/>
    </source>
</evidence>
<dbReference type="NCBIfam" id="NF001311">
    <property type="entry name" value="PRK00258.1-3"/>
    <property type="match status" value="1"/>
</dbReference>
<dbReference type="Pfam" id="PF08501">
    <property type="entry name" value="Shikimate_dh_N"/>
    <property type="match status" value="1"/>
</dbReference>
<dbReference type="PANTHER" id="PTHR21089">
    <property type="entry name" value="SHIKIMATE DEHYDROGENASE"/>
    <property type="match status" value="1"/>
</dbReference>
<dbReference type="SUPFAM" id="SSF51735">
    <property type="entry name" value="NAD(P)-binding Rossmann-fold domains"/>
    <property type="match status" value="1"/>
</dbReference>
<gene>
    <name evidence="4" type="ORF">CLV46_1870</name>
</gene>
<keyword evidence="5" id="KW-1185">Reference proteome</keyword>
<evidence type="ECO:0000256" key="1">
    <source>
        <dbReference type="ARBA" id="ARBA00004871"/>
    </source>
</evidence>
<dbReference type="GO" id="GO:0009423">
    <property type="term" value="P:chorismate biosynthetic process"/>
    <property type="evidence" value="ECO:0007669"/>
    <property type="project" value="TreeGrafter"/>
</dbReference>
<dbReference type="RefSeq" id="WP_100364513.1">
    <property type="nucleotide sequence ID" value="NZ_PGFF01000001.1"/>
</dbReference>
<dbReference type="OrthoDB" id="9776868at2"/>
<feature type="domain" description="Shikimate dehydrogenase substrate binding N-terminal" evidence="3">
    <location>
        <begin position="9"/>
        <end position="90"/>
    </location>
</feature>
<dbReference type="CDD" id="cd01065">
    <property type="entry name" value="NAD_bind_Shikimate_DH"/>
    <property type="match status" value="1"/>
</dbReference>
<keyword evidence="2" id="KW-0028">Amino-acid biosynthesis</keyword>
<evidence type="ECO:0000313" key="4">
    <source>
        <dbReference type="EMBL" id="PJJ72303.1"/>
    </source>
</evidence>
<name>A0A2M9CK76_9MICO</name>
<dbReference type="InterPro" id="IPR022893">
    <property type="entry name" value="Shikimate_DH_fam"/>
</dbReference>
<dbReference type="EMBL" id="PGFF01000001">
    <property type="protein sequence ID" value="PJJ72303.1"/>
    <property type="molecule type" value="Genomic_DNA"/>
</dbReference>
<organism evidence="4 5">
    <name type="scientific">Diaminobutyricimonas aerilata</name>
    <dbReference type="NCBI Taxonomy" id="1162967"/>
    <lineage>
        <taxon>Bacteria</taxon>
        <taxon>Bacillati</taxon>
        <taxon>Actinomycetota</taxon>
        <taxon>Actinomycetes</taxon>
        <taxon>Micrococcales</taxon>
        <taxon>Microbacteriaceae</taxon>
        <taxon>Diaminobutyricimonas</taxon>
    </lineage>
</organism>
<dbReference type="SUPFAM" id="SSF53223">
    <property type="entry name" value="Aminoacid dehydrogenase-like, N-terminal domain"/>
    <property type="match status" value="1"/>
</dbReference>
<dbReference type="Gene3D" id="3.40.50.720">
    <property type="entry name" value="NAD(P)-binding Rossmann-like Domain"/>
    <property type="match status" value="1"/>
</dbReference>
<proteinExistence type="predicted"/>
<comment type="pathway">
    <text evidence="1">Metabolic intermediate biosynthesis; chorismate biosynthesis; chorismate from D-erythrose 4-phosphate and phosphoenolpyruvate: step 4/7.</text>
</comment>
<dbReference type="Gene3D" id="3.40.50.10860">
    <property type="entry name" value="Leucine Dehydrogenase, chain A, domain 1"/>
    <property type="match status" value="1"/>
</dbReference>
<dbReference type="GO" id="GO:0019632">
    <property type="term" value="P:shikimate metabolic process"/>
    <property type="evidence" value="ECO:0007669"/>
    <property type="project" value="TreeGrafter"/>
</dbReference>
<dbReference type="GO" id="GO:0004764">
    <property type="term" value="F:shikimate 3-dehydrogenase (NADP+) activity"/>
    <property type="evidence" value="ECO:0007669"/>
    <property type="project" value="InterPro"/>
</dbReference>
<keyword evidence="2" id="KW-0057">Aromatic amino acid biosynthesis</keyword>
<sequence length="271" mass="28264">MSERRRLAVLGSPIEHSRSPALHAAAYRVLELDWEYGRAEVDTAGLPGFIAGLGDEWRGLSLTMPLKRDVLPLLDDADELVTLTGAANTLVLTDGRRRGANTDVYGIMRALAEGGVKGVESVHLLGGGATAASALVAVRRLGADRATLAVRSADRAREALDLAGRIGLPTEVVALDAAPGPVDLVVSTLPGPAAAGLQVAAGDGIPLFDVAYDPWPSPLGSRWRGPVISGLEMLLHQAVGQIRLFLTGSADEPLPRESEVVAAMRTAVGLP</sequence>
<protein>
    <submittedName>
        <fullName evidence="4">Shikimate dehydrogenase</fullName>
    </submittedName>
</protein>